<organism evidence="3 4">
    <name type="scientific">Sphingomonas taxi</name>
    <dbReference type="NCBI Taxonomy" id="1549858"/>
    <lineage>
        <taxon>Bacteria</taxon>
        <taxon>Pseudomonadati</taxon>
        <taxon>Pseudomonadota</taxon>
        <taxon>Alphaproteobacteria</taxon>
        <taxon>Sphingomonadales</taxon>
        <taxon>Sphingomonadaceae</taxon>
        <taxon>Sphingomonas</taxon>
    </lineage>
</organism>
<protein>
    <submittedName>
        <fullName evidence="3">MATE family efflux transporter</fullName>
    </submittedName>
</protein>
<feature type="transmembrane region" description="Helical" evidence="2">
    <location>
        <begin position="332"/>
        <end position="354"/>
    </location>
</feature>
<feature type="transmembrane region" description="Helical" evidence="2">
    <location>
        <begin position="434"/>
        <end position="452"/>
    </location>
</feature>
<feature type="transmembrane region" description="Helical" evidence="2">
    <location>
        <begin position="260"/>
        <end position="286"/>
    </location>
</feature>
<feature type="transmembrane region" description="Helical" evidence="2">
    <location>
        <begin position="366"/>
        <end position="385"/>
    </location>
</feature>
<sequence>MHGPVTPAPLTQAPPVTWRDEVRALVVLAGPLVGANLLQMAVFAVDVVFVARLGPTEFAAATLGVFVFNILAFGLIGLVGAAEPLIAAALGRRIGAVRQVRRSFRMAMWLAVLGSLAVMLVLNLAAPLLRLAGQEPAVAARAGAFCRILSLAVLPAVVAALIRLTAAALGRPGWALAVTALALAVAVVANWCLVFGNAGFPALGLEGSAWASVLVSVATCAAYVVILLRDRRLRRYRLLGKWWRAEWSRMVEIARLGAPIALGWMAEGGLFGGAALLMGLISVTAIDAHAVALNLAAIAFQVPFGLAQAATIRVGYAYGARDAAWIGRAGSVAIGLGIAVMVLSAAIFWAVPGWLVRAYVDPARDVAVAALAVRLLGIAAIFQLVDGAQAVAAGVLRGVQDTRVPMLIQVSGYWGAGFGTAILLGFAAGQGATGIWWGLATGLGVVSALLLWRWRARERLGLLPRTV</sequence>
<dbReference type="PANTHER" id="PTHR43298">
    <property type="entry name" value="MULTIDRUG RESISTANCE PROTEIN NORM-RELATED"/>
    <property type="match status" value="1"/>
</dbReference>
<dbReference type="AlphaFoldDB" id="A0A2W5R7J3"/>
<keyword evidence="1" id="KW-0813">Transport</keyword>
<dbReference type="PANTHER" id="PTHR43298:SF2">
    <property type="entry name" value="FMN_FAD EXPORTER YEEO-RELATED"/>
    <property type="match status" value="1"/>
</dbReference>
<feature type="transmembrane region" description="Helical" evidence="2">
    <location>
        <begin position="63"/>
        <end position="86"/>
    </location>
</feature>
<feature type="transmembrane region" description="Helical" evidence="2">
    <location>
        <begin position="208"/>
        <end position="228"/>
    </location>
</feature>
<accession>A0A2W5R7J3</accession>
<dbReference type="NCBIfam" id="TIGR00797">
    <property type="entry name" value="matE"/>
    <property type="match status" value="1"/>
</dbReference>
<keyword evidence="2" id="KW-0472">Membrane</keyword>
<comment type="caution">
    <text evidence="3">The sequence shown here is derived from an EMBL/GenBank/DDBJ whole genome shotgun (WGS) entry which is preliminary data.</text>
</comment>
<dbReference type="GO" id="GO:0005886">
    <property type="term" value="C:plasma membrane"/>
    <property type="evidence" value="ECO:0007669"/>
    <property type="project" value="TreeGrafter"/>
</dbReference>
<gene>
    <name evidence="3" type="ORF">DI544_11745</name>
</gene>
<feature type="transmembrane region" description="Helical" evidence="2">
    <location>
        <begin position="25"/>
        <end position="51"/>
    </location>
</feature>
<name>A0A2W5R7J3_9SPHN</name>
<dbReference type="Proteomes" id="UP000249229">
    <property type="component" value="Unassembled WGS sequence"/>
</dbReference>
<dbReference type="CDD" id="cd13131">
    <property type="entry name" value="MATE_NorM_like"/>
    <property type="match status" value="1"/>
</dbReference>
<dbReference type="EMBL" id="QFQI01000009">
    <property type="protein sequence ID" value="PZQ59320.1"/>
    <property type="molecule type" value="Genomic_DNA"/>
</dbReference>
<proteinExistence type="predicted"/>
<reference evidence="3 4" key="1">
    <citation type="submission" date="2017-08" db="EMBL/GenBank/DDBJ databases">
        <title>Infants hospitalized years apart are colonized by the same room-sourced microbial strains.</title>
        <authorList>
            <person name="Brooks B."/>
            <person name="Olm M.R."/>
            <person name="Firek B.A."/>
            <person name="Baker R."/>
            <person name="Thomas B.C."/>
            <person name="Morowitz M.J."/>
            <person name="Banfield J.F."/>
        </authorList>
    </citation>
    <scope>NUCLEOTIDE SEQUENCE [LARGE SCALE GENOMIC DNA]</scope>
    <source>
        <strain evidence="3">S2_005_001_R1_22</strain>
    </source>
</reference>
<dbReference type="Pfam" id="PF01554">
    <property type="entry name" value="MatE"/>
    <property type="match status" value="2"/>
</dbReference>
<feature type="transmembrane region" description="Helical" evidence="2">
    <location>
        <begin position="406"/>
        <end position="428"/>
    </location>
</feature>
<feature type="transmembrane region" description="Helical" evidence="2">
    <location>
        <begin position="174"/>
        <end position="196"/>
    </location>
</feature>
<feature type="transmembrane region" description="Helical" evidence="2">
    <location>
        <begin position="138"/>
        <end position="162"/>
    </location>
</feature>
<evidence type="ECO:0000313" key="3">
    <source>
        <dbReference type="EMBL" id="PZQ59320.1"/>
    </source>
</evidence>
<evidence type="ECO:0000256" key="2">
    <source>
        <dbReference type="SAM" id="Phobius"/>
    </source>
</evidence>
<keyword evidence="2" id="KW-1133">Transmembrane helix</keyword>
<dbReference type="GO" id="GO:0042910">
    <property type="term" value="F:xenobiotic transmembrane transporter activity"/>
    <property type="evidence" value="ECO:0007669"/>
    <property type="project" value="InterPro"/>
</dbReference>
<dbReference type="InterPro" id="IPR002528">
    <property type="entry name" value="MATE_fam"/>
</dbReference>
<evidence type="ECO:0000313" key="4">
    <source>
        <dbReference type="Proteomes" id="UP000249229"/>
    </source>
</evidence>
<feature type="transmembrane region" description="Helical" evidence="2">
    <location>
        <begin position="107"/>
        <end position="126"/>
    </location>
</feature>
<keyword evidence="2" id="KW-0812">Transmembrane</keyword>
<evidence type="ECO:0000256" key="1">
    <source>
        <dbReference type="ARBA" id="ARBA00022448"/>
    </source>
</evidence>
<feature type="transmembrane region" description="Helical" evidence="2">
    <location>
        <begin position="292"/>
        <end position="312"/>
    </location>
</feature>
<dbReference type="GO" id="GO:0015297">
    <property type="term" value="F:antiporter activity"/>
    <property type="evidence" value="ECO:0007669"/>
    <property type="project" value="InterPro"/>
</dbReference>
<dbReference type="InterPro" id="IPR050222">
    <property type="entry name" value="MATE_MdtK"/>
</dbReference>